<feature type="domain" description="ABC transporter" evidence="6">
    <location>
        <begin position="441"/>
        <end position="661"/>
    </location>
</feature>
<proteinExistence type="predicted"/>
<dbReference type="InterPro" id="IPR032781">
    <property type="entry name" value="ABC_tran_Xtn"/>
</dbReference>
<sequence length="661" mass="75466">MEKLPKGLSIISQQSRFHVTDHAANATTDIDIKDINASFGTKEIFEDANLKLFHGVRYGLIGRNGVGKSLLLKSIAYRWLPGVPAATSIFYVDQLEREEQENSKILDLVLSQNQEAWRNWRQIELLSTALETDDEETMREALHKLRLDDCERELEELKMVEARTSGARGLDARKSVLRKSKDLRTMNETGADKQESVQVSIQQRLQELYDSSEDRTALTTKAEQALFSLGFSEEHLALPLRQLSGGWRIRVALAMAKYIEPQVLLLDEPTNHLDISGIIWLKKYFSKLDGVTMVIISHDRAFLNETVDELIIIQNKSFLTHPGNYDSYVQNTEEQMLHRQRQRDALQKKRDHVEDSIRNGLSQGKKKGDDKKLQQVASRRKKLNERWGLERNEAGHRLKINRDLPGYHYTSREDVQEEYIDPPIQWKLPQPVTLRSPGPIFQVDDVWFRYDTPVATKPRWILRGVNMQVQQGDRIALIGPNGQGKSTMMGILAGSLKPMKGQVRMHPHVTVSYFEQHFVDNTRALSVSMSEYIHDKYPTMSQQDIYSALGSFNLAGAVHQPLSSLSGGQSVRFAFALMALDRPHALLLDEPTNHLDLDASEALRECLMEFEGAVIFISHDIYFIGSTECKHVYLVNKTKIEDIESVDSYKPPSESLKLSWE</sequence>
<name>A0AAV8UHR9_9RHOD</name>
<dbReference type="SMART" id="SM00382">
    <property type="entry name" value="AAA"/>
    <property type="match status" value="2"/>
</dbReference>
<feature type="region of interest" description="Disordered" evidence="5">
    <location>
        <begin position="338"/>
        <end position="377"/>
    </location>
</feature>
<dbReference type="InterPro" id="IPR050611">
    <property type="entry name" value="ABCF"/>
</dbReference>
<dbReference type="AlphaFoldDB" id="A0AAV8UHR9"/>
<evidence type="ECO:0000256" key="3">
    <source>
        <dbReference type="ARBA" id="ARBA00022741"/>
    </source>
</evidence>
<dbReference type="Proteomes" id="UP001157974">
    <property type="component" value="Unassembled WGS sequence"/>
</dbReference>
<accession>A0AAV8UHR9</accession>
<dbReference type="InterPro" id="IPR003593">
    <property type="entry name" value="AAA+_ATPase"/>
</dbReference>
<evidence type="ECO:0000259" key="6">
    <source>
        <dbReference type="PROSITE" id="PS50893"/>
    </source>
</evidence>
<evidence type="ECO:0000313" key="8">
    <source>
        <dbReference type="Proteomes" id="UP001157974"/>
    </source>
</evidence>
<gene>
    <name evidence="7" type="ORF">NDN08_000171</name>
</gene>
<dbReference type="InterPro" id="IPR027417">
    <property type="entry name" value="P-loop_NTPase"/>
</dbReference>
<dbReference type="SUPFAM" id="SSF52540">
    <property type="entry name" value="P-loop containing nucleoside triphosphate hydrolases"/>
    <property type="match status" value="2"/>
</dbReference>
<dbReference type="InterPro" id="IPR003439">
    <property type="entry name" value="ABC_transporter-like_ATP-bd"/>
</dbReference>
<dbReference type="PANTHER" id="PTHR19211">
    <property type="entry name" value="ATP-BINDING TRANSPORT PROTEIN-RELATED"/>
    <property type="match status" value="1"/>
</dbReference>
<keyword evidence="8" id="KW-1185">Reference proteome</keyword>
<evidence type="ECO:0000256" key="4">
    <source>
        <dbReference type="ARBA" id="ARBA00022840"/>
    </source>
</evidence>
<keyword evidence="4" id="KW-0067">ATP-binding</keyword>
<dbReference type="PROSITE" id="PS50893">
    <property type="entry name" value="ABC_TRANSPORTER_2"/>
    <property type="match status" value="2"/>
</dbReference>
<evidence type="ECO:0000256" key="1">
    <source>
        <dbReference type="ARBA" id="ARBA00014334"/>
    </source>
</evidence>
<keyword evidence="2" id="KW-0677">Repeat</keyword>
<evidence type="ECO:0000313" key="7">
    <source>
        <dbReference type="EMBL" id="KAJ8900872.1"/>
    </source>
</evidence>
<dbReference type="EMBL" id="JAMWBK010000013">
    <property type="protein sequence ID" value="KAJ8900872.1"/>
    <property type="molecule type" value="Genomic_DNA"/>
</dbReference>
<dbReference type="GO" id="GO:0005524">
    <property type="term" value="F:ATP binding"/>
    <property type="evidence" value="ECO:0007669"/>
    <property type="project" value="UniProtKB-KW"/>
</dbReference>
<dbReference type="PROSITE" id="PS00211">
    <property type="entry name" value="ABC_TRANSPORTER_1"/>
    <property type="match status" value="1"/>
</dbReference>
<feature type="compositionally biased region" description="Basic and acidic residues" evidence="5">
    <location>
        <begin position="342"/>
        <end position="357"/>
    </location>
</feature>
<reference evidence="7 8" key="1">
    <citation type="journal article" date="2023" name="Nat. Commun.">
        <title>Origin of minicircular mitochondrial genomes in red algae.</title>
        <authorList>
            <person name="Lee Y."/>
            <person name="Cho C.H."/>
            <person name="Lee Y.M."/>
            <person name="Park S.I."/>
            <person name="Yang J.H."/>
            <person name="West J.A."/>
            <person name="Bhattacharya D."/>
            <person name="Yoon H.S."/>
        </authorList>
    </citation>
    <scope>NUCLEOTIDE SEQUENCE [LARGE SCALE GENOMIC DNA]</scope>
    <source>
        <strain evidence="7 8">CCMP1338</strain>
        <tissue evidence="7">Whole cell</tissue>
    </source>
</reference>
<dbReference type="InterPro" id="IPR017871">
    <property type="entry name" value="ABC_transporter-like_CS"/>
</dbReference>
<organism evidence="7 8">
    <name type="scientific">Rhodosorus marinus</name>
    <dbReference type="NCBI Taxonomy" id="101924"/>
    <lineage>
        <taxon>Eukaryota</taxon>
        <taxon>Rhodophyta</taxon>
        <taxon>Stylonematophyceae</taxon>
        <taxon>Stylonematales</taxon>
        <taxon>Stylonemataceae</taxon>
        <taxon>Rhodosorus</taxon>
    </lineage>
</organism>
<evidence type="ECO:0000256" key="2">
    <source>
        <dbReference type="ARBA" id="ARBA00022737"/>
    </source>
</evidence>
<dbReference type="GO" id="GO:0016887">
    <property type="term" value="F:ATP hydrolysis activity"/>
    <property type="evidence" value="ECO:0007669"/>
    <property type="project" value="InterPro"/>
</dbReference>
<keyword evidence="3" id="KW-0547">Nucleotide-binding</keyword>
<dbReference type="Pfam" id="PF12848">
    <property type="entry name" value="ABC_tran_Xtn"/>
    <property type="match status" value="1"/>
</dbReference>
<feature type="domain" description="ABC transporter" evidence="6">
    <location>
        <begin position="30"/>
        <end position="340"/>
    </location>
</feature>
<comment type="caution">
    <text evidence="7">The sequence shown here is derived from an EMBL/GenBank/DDBJ whole genome shotgun (WGS) entry which is preliminary data.</text>
</comment>
<dbReference type="Gene3D" id="3.40.50.300">
    <property type="entry name" value="P-loop containing nucleotide triphosphate hydrolases"/>
    <property type="match status" value="2"/>
</dbReference>
<dbReference type="PANTHER" id="PTHR19211:SF129">
    <property type="entry name" value="ABC TRANSPORTER ATP-BINDING PROTEIN"/>
    <property type="match status" value="1"/>
</dbReference>
<dbReference type="CDD" id="cd03221">
    <property type="entry name" value="ABCF_EF-3"/>
    <property type="match status" value="1"/>
</dbReference>
<evidence type="ECO:0000256" key="5">
    <source>
        <dbReference type="SAM" id="MobiDB-lite"/>
    </source>
</evidence>
<dbReference type="Pfam" id="PF00005">
    <property type="entry name" value="ABC_tran"/>
    <property type="match status" value="3"/>
</dbReference>
<protein>
    <recommendedName>
        <fullName evidence="1">Probable ATP-dependent transporter ycf16</fullName>
    </recommendedName>
</protein>
<dbReference type="FunFam" id="3.40.50.300:FF:000011">
    <property type="entry name" value="Putative ABC transporter ATP-binding component"/>
    <property type="match status" value="1"/>
</dbReference>